<evidence type="ECO:0000259" key="8">
    <source>
        <dbReference type="Pfam" id="PF01052"/>
    </source>
</evidence>
<organism evidence="10 11">
    <name type="scientific">Pectinatus brassicae</name>
    <dbReference type="NCBI Taxonomy" id="862415"/>
    <lineage>
        <taxon>Bacteria</taxon>
        <taxon>Bacillati</taxon>
        <taxon>Bacillota</taxon>
        <taxon>Negativicutes</taxon>
        <taxon>Selenomonadales</taxon>
        <taxon>Selenomonadaceae</taxon>
        <taxon>Pectinatus</taxon>
    </lineage>
</organism>
<dbReference type="InterPro" id="IPR028976">
    <property type="entry name" value="CheC-like_sf"/>
</dbReference>
<feature type="domain" description="CheC-like protein" evidence="9">
    <location>
        <begin position="59"/>
        <end position="95"/>
    </location>
</feature>
<dbReference type="CDD" id="cd17907">
    <property type="entry name" value="FliY_FliN-Y"/>
    <property type="match status" value="1"/>
</dbReference>
<comment type="caution">
    <text evidence="10">The sequence shown here is derived from an EMBL/GenBank/DDBJ whole genome shotgun (WGS) entry which is preliminary data.</text>
</comment>
<dbReference type="SUPFAM" id="SSF101801">
    <property type="entry name" value="Surface presentation of antigens (SPOA)"/>
    <property type="match status" value="1"/>
</dbReference>
<dbReference type="GO" id="GO:0071973">
    <property type="term" value="P:bacterial-type flagellum-dependent cell motility"/>
    <property type="evidence" value="ECO:0007669"/>
    <property type="project" value="InterPro"/>
</dbReference>
<dbReference type="NCBIfam" id="NF005995">
    <property type="entry name" value="PRK08119.1"/>
    <property type="match status" value="1"/>
</dbReference>
<accession>A0A840UPD1</accession>
<evidence type="ECO:0000256" key="1">
    <source>
        <dbReference type="ARBA" id="ARBA00004413"/>
    </source>
</evidence>
<dbReference type="InterPro" id="IPR051469">
    <property type="entry name" value="FliN/MopA/SpaO"/>
</dbReference>
<dbReference type="GO" id="GO:0009425">
    <property type="term" value="C:bacterial-type flagellum basal body"/>
    <property type="evidence" value="ECO:0007669"/>
    <property type="project" value="InterPro"/>
</dbReference>
<dbReference type="InterPro" id="IPR012826">
    <property type="entry name" value="FliN"/>
</dbReference>
<protein>
    <submittedName>
        <fullName evidence="10">Flagellar motor switch protein FliN/FliY</fullName>
    </submittedName>
</protein>
<dbReference type="RefSeq" id="WP_183861613.1">
    <property type="nucleotide sequence ID" value="NZ_JACHFH010000019.1"/>
</dbReference>
<evidence type="ECO:0000259" key="9">
    <source>
        <dbReference type="Pfam" id="PF04509"/>
    </source>
</evidence>
<keyword evidence="6" id="KW-0472">Membrane</keyword>
<dbReference type="Gene3D" id="3.40.1550.10">
    <property type="entry name" value="CheC-like"/>
    <property type="match status" value="1"/>
</dbReference>
<proteinExistence type="inferred from homology"/>
<dbReference type="Pfam" id="PF04509">
    <property type="entry name" value="CheC"/>
    <property type="match status" value="2"/>
</dbReference>
<dbReference type="InterPro" id="IPR001543">
    <property type="entry name" value="FliN-like_C"/>
</dbReference>
<dbReference type="PRINTS" id="PR00956">
    <property type="entry name" value="FLGMOTORFLIN"/>
</dbReference>
<keyword evidence="5" id="KW-0283">Flagellar rotation</keyword>
<dbReference type="NCBIfam" id="TIGR02480">
    <property type="entry name" value="fliN"/>
    <property type="match status" value="1"/>
</dbReference>
<dbReference type="InterPro" id="IPR007597">
    <property type="entry name" value="CheC"/>
</dbReference>
<gene>
    <name evidence="10" type="ORF">HNR32_001718</name>
</gene>
<evidence type="ECO:0000256" key="6">
    <source>
        <dbReference type="ARBA" id="ARBA00023136"/>
    </source>
</evidence>
<evidence type="ECO:0000313" key="10">
    <source>
        <dbReference type="EMBL" id="MBB5336568.1"/>
    </source>
</evidence>
<name>A0A840UPD1_9FIRM</name>
<feature type="domain" description="CheC-like protein" evidence="9">
    <location>
        <begin position="159"/>
        <end position="192"/>
    </location>
</feature>
<dbReference type="EMBL" id="JACHFH010000019">
    <property type="protein sequence ID" value="MBB5336568.1"/>
    <property type="molecule type" value="Genomic_DNA"/>
</dbReference>
<evidence type="ECO:0000256" key="5">
    <source>
        <dbReference type="ARBA" id="ARBA00022779"/>
    </source>
</evidence>
<keyword evidence="4" id="KW-0145">Chemotaxis</keyword>
<keyword evidence="10" id="KW-0282">Flagellum</keyword>
<comment type="similarity">
    <text evidence="2">Belongs to the FliN/MopA/SpaO family.</text>
</comment>
<evidence type="ECO:0000313" key="11">
    <source>
        <dbReference type="Proteomes" id="UP000559117"/>
    </source>
</evidence>
<evidence type="ECO:0000256" key="2">
    <source>
        <dbReference type="ARBA" id="ARBA00009226"/>
    </source>
</evidence>
<keyword evidence="10" id="KW-0969">Cilium</keyword>
<feature type="domain" description="Flagellar motor switch protein FliN-like C-terminal" evidence="8">
    <location>
        <begin position="336"/>
        <end position="406"/>
    </location>
</feature>
<feature type="region of interest" description="Disordered" evidence="7">
    <location>
        <begin position="257"/>
        <end position="302"/>
    </location>
</feature>
<dbReference type="InterPro" id="IPR036429">
    <property type="entry name" value="SpoA-like_sf"/>
</dbReference>
<feature type="region of interest" description="Disordered" evidence="7">
    <location>
        <begin position="1"/>
        <end position="51"/>
    </location>
</feature>
<keyword evidence="10" id="KW-0966">Cell projection</keyword>
<keyword evidence="3" id="KW-1003">Cell membrane</keyword>
<dbReference type="PANTHER" id="PTHR43484">
    <property type="match status" value="1"/>
</dbReference>
<dbReference type="GO" id="GO:0003774">
    <property type="term" value="F:cytoskeletal motor activity"/>
    <property type="evidence" value="ECO:0007669"/>
    <property type="project" value="InterPro"/>
</dbReference>
<dbReference type="GO" id="GO:0016787">
    <property type="term" value="F:hydrolase activity"/>
    <property type="evidence" value="ECO:0007669"/>
    <property type="project" value="InterPro"/>
</dbReference>
<dbReference type="SUPFAM" id="SSF103039">
    <property type="entry name" value="CheC-like"/>
    <property type="match status" value="1"/>
</dbReference>
<evidence type="ECO:0000256" key="3">
    <source>
        <dbReference type="ARBA" id="ARBA00022475"/>
    </source>
</evidence>
<reference evidence="10 11" key="1">
    <citation type="submission" date="2020-08" db="EMBL/GenBank/DDBJ databases">
        <title>Genomic Encyclopedia of Type Strains, Phase IV (KMG-IV): sequencing the most valuable type-strain genomes for metagenomic binning, comparative biology and taxonomic classification.</title>
        <authorList>
            <person name="Goeker M."/>
        </authorList>
    </citation>
    <scope>NUCLEOTIDE SEQUENCE [LARGE SCALE GENOMIC DNA]</scope>
    <source>
        <strain evidence="10 11">DSM 24661</strain>
    </source>
</reference>
<comment type="subcellular location">
    <subcellularLocation>
        <location evidence="1">Cell membrane</location>
        <topology evidence="1">Peripheral membrane protein</topology>
        <orientation evidence="1">Cytoplasmic side</orientation>
    </subcellularLocation>
</comment>
<dbReference type="GO" id="GO:0005886">
    <property type="term" value="C:plasma membrane"/>
    <property type="evidence" value="ECO:0007669"/>
    <property type="project" value="UniProtKB-SubCell"/>
</dbReference>
<dbReference type="Gene3D" id="2.30.330.10">
    <property type="entry name" value="SpoA-like"/>
    <property type="match status" value="1"/>
</dbReference>
<dbReference type="GO" id="GO:0006935">
    <property type="term" value="P:chemotaxis"/>
    <property type="evidence" value="ECO:0007669"/>
    <property type="project" value="UniProtKB-KW"/>
</dbReference>
<feature type="compositionally biased region" description="Low complexity" evidence="7">
    <location>
        <begin position="258"/>
        <end position="302"/>
    </location>
</feature>
<dbReference type="InterPro" id="IPR001172">
    <property type="entry name" value="FliN_T3SS_HrcQb"/>
</dbReference>
<dbReference type="PANTHER" id="PTHR43484:SF1">
    <property type="entry name" value="FLAGELLAR MOTOR SWITCH PROTEIN FLIN"/>
    <property type="match status" value="1"/>
</dbReference>
<sequence>MADGMLSQEEIDALTKGIDSNASEASTPTTEEETAVDVAEPAETSATAAQSSDVVLTDIEKDTLGEIGNISMGSAATTLSLLLGHKVSITTPNVSLETMADIKTHYPMPYLIVGVGYTAGIDGNNVLAIQAADAAIIADLMMGGDGTNIENSELDEIRKSAVSEAMNQMMGSVSTSLSQIFNKKIDISPPQIQVVDMATADIITDLWGNNEPIIKISFKMEVEGIIDSEIMQILPLTVSRELVESLTTATAAAVEKVSMPAESQPAPSAPEPAAQPMQQQMPAAQSAPSMQQPQAVPMQSPSVNSQAIVSNVPVQPAQFTPLSVGPVEVNNANINLILDVPLNVTVELGSTKKSIKEILDLSSGSVIELDKLAGEPVDILVNGRLLAKGEVVVIDENFGVRITDIASQAERAKKLQ</sequence>
<dbReference type="Pfam" id="PF01052">
    <property type="entry name" value="FliMN_C"/>
    <property type="match status" value="1"/>
</dbReference>
<feature type="compositionally biased region" description="Low complexity" evidence="7">
    <location>
        <begin position="20"/>
        <end position="29"/>
    </location>
</feature>
<evidence type="ECO:0000256" key="7">
    <source>
        <dbReference type="SAM" id="MobiDB-lite"/>
    </source>
</evidence>
<dbReference type="Proteomes" id="UP000559117">
    <property type="component" value="Unassembled WGS sequence"/>
</dbReference>
<keyword evidence="11" id="KW-1185">Reference proteome</keyword>
<evidence type="ECO:0000256" key="4">
    <source>
        <dbReference type="ARBA" id="ARBA00022500"/>
    </source>
</evidence>
<dbReference type="AlphaFoldDB" id="A0A840UPD1"/>